<dbReference type="Pfam" id="PF13116">
    <property type="entry name" value="YhdP"/>
    <property type="match status" value="1"/>
</dbReference>
<accession>A0A0F8Z1U2</accession>
<feature type="domain" description="YhdP central" evidence="1">
    <location>
        <begin position="5"/>
        <end position="304"/>
    </location>
</feature>
<dbReference type="AlphaFoldDB" id="A0A0F8Z1U2"/>
<dbReference type="PANTHER" id="PTHR38690">
    <property type="entry name" value="PROTEASE-RELATED"/>
    <property type="match status" value="1"/>
</dbReference>
<organism evidence="2">
    <name type="scientific">marine sediment metagenome</name>
    <dbReference type="NCBI Taxonomy" id="412755"/>
    <lineage>
        <taxon>unclassified sequences</taxon>
        <taxon>metagenomes</taxon>
        <taxon>ecological metagenomes</taxon>
    </lineage>
</organism>
<gene>
    <name evidence="2" type="ORF">LCGC14_2751300</name>
</gene>
<dbReference type="InterPro" id="IPR025263">
    <property type="entry name" value="YhdP_central"/>
</dbReference>
<evidence type="ECO:0000313" key="2">
    <source>
        <dbReference type="EMBL" id="KKK87633.1"/>
    </source>
</evidence>
<dbReference type="InterPro" id="IPR011836">
    <property type="entry name" value="YhdP"/>
</dbReference>
<reference evidence="2" key="1">
    <citation type="journal article" date="2015" name="Nature">
        <title>Complex archaea that bridge the gap between prokaryotes and eukaryotes.</title>
        <authorList>
            <person name="Spang A."/>
            <person name="Saw J.H."/>
            <person name="Jorgensen S.L."/>
            <person name="Zaremba-Niedzwiedzka K."/>
            <person name="Martijn J."/>
            <person name="Lind A.E."/>
            <person name="van Eijk R."/>
            <person name="Schleper C."/>
            <person name="Guy L."/>
            <person name="Ettema T.J."/>
        </authorList>
    </citation>
    <scope>NUCLEOTIDE SEQUENCE</scope>
</reference>
<dbReference type="PANTHER" id="PTHR38690:SF1">
    <property type="entry name" value="PROTEASE"/>
    <property type="match status" value="1"/>
</dbReference>
<evidence type="ECO:0000259" key="1">
    <source>
        <dbReference type="Pfam" id="PF13116"/>
    </source>
</evidence>
<dbReference type="EMBL" id="LAZR01050309">
    <property type="protein sequence ID" value="KKK87633.1"/>
    <property type="molecule type" value="Genomic_DNA"/>
</dbReference>
<name>A0A0F8Z1U2_9ZZZZ</name>
<comment type="caution">
    <text evidence="2">The sequence shown here is derived from an EMBL/GenBank/DDBJ whole genome shotgun (WGS) entry which is preliminary data.</text>
</comment>
<feature type="non-terminal residue" evidence="2">
    <location>
        <position position="1"/>
    </location>
</feature>
<proteinExistence type="predicted"/>
<sequence>YQSDRGIYTTGLQASLYGKVLDVDVKQTEDKSVVVDINGRVDLADVKAWSQQAALAFTTGETDFSAQIKVVAKGGRGGESEFTVKSDSVGIVIDLPAPYKKAAEQKHPFWLKLPIAKEKPLLRMGLEDTVELQLSLNAGTVESGLVLLDKAENTLHEKEFMVVVGAIDHFDYDQWQQVLQRYLEEDESMLAARRGQDNESVAAEKAGLSIKVRDLLLKDFSGFNQRYQNSKVNLQRWQDAWLLSVNNDSIRGELFIPNDMSAASPLIAKLQRLTLPENSVAEGMDSTDLDTIGQINLDADIQNLFILY</sequence>
<protein>
    <recommendedName>
        <fullName evidence="1">YhdP central domain-containing protein</fullName>
    </recommendedName>
</protein>